<evidence type="ECO:0000256" key="1">
    <source>
        <dbReference type="SAM" id="MobiDB-lite"/>
    </source>
</evidence>
<feature type="region of interest" description="Disordered" evidence="1">
    <location>
        <begin position="1"/>
        <end position="66"/>
    </location>
</feature>
<sequence length="66" mass="6921">MSAEEKKTSDSDLARENAVSDPGRLPDEGAPGLGSSDGEVPPDAIRGPGRDDAEDDDDRVEVEDLP</sequence>
<comment type="caution">
    <text evidence="2">The sequence shown here is derived from an EMBL/GenBank/DDBJ whole genome shotgun (WGS) entry which is preliminary data.</text>
</comment>
<dbReference type="RefSeq" id="WP_271174678.1">
    <property type="nucleotide sequence ID" value="NZ_BSEJ01000021.1"/>
</dbReference>
<organism evidence="2 3">
    <name type="scientific">Microbacterium barkeri</name>
    <dbReference type="NCBI Taxonomy" id="33917"/>
    <lineage>
        <taxon>Bacteria</taxon>
        <taxon>Bacillati</taxon>
        <taxon>Actinomycetota</taxon>
        <taxon>Actinomycetes</taxon>
        <taxon>Micrococcales</taxon>
        <taxon>Microbacteriaceae</taxon>
        <taxon>Microbacterium</taxon>
    </lineage>
</organism>
<proteinExistence type="predicted"/>
<reference evidence="2" key="1">
    <citation type="journal article" date="2014" name="Int. J. Syst. Evol. Microbiol.">
        <title>Complete genome sequence of Corynebacterium casei LMG S-19264T (=DSM 44701T), isolated from a smear-ripened cheese.</title>
        <authorList>
            <consortium name="US DOE Joint Genome Institute (JGI-PGF)"/>
            <person name="Walter F."/>
            <person name="Albersmeier A."/>
            <person name="Kalinowski J."/>
            <person name="Ruckert C."/>
        </authorList>
    </citation>
    <scope>NUCLEOTIDE SEQUENCE</scope>
    <source>
        <strain evidence="2">VKM Ac-1020</strain>
    </source>
</reference>
<dbReference type="EMBL" id="BSEJ01000021">
    <property type="protein sequence ID" value="GLJ63003.1"/>
    <property type="molecule type" value="Genomic_DNA"/>
</dbReference>
<dbReference type="AlphaFoldDB" id="A0A9W6H630"/>
<protein>
    <submittedName>
        <fullName evidence="2">Uncharacterized protein</fullName>
    </submittedName>
</protein>
<accession>A0A9W6H630</accession>
<feature type="compositionally biased region" description="Basic and acidic residues" evidence="1">
    <location>
        <begin position="1"/>
        <end position="15"/>
    </location>
</feature>
<dbReference type="Proteomes" id="UP001142462">
    <property type="component" value="Unassembled WGS sequence"/>
</dbReference>
<gene>
    <name evidence="2" type="ORF">GCM10017576_31340</name>
</gene>
<reference evidence="2" key="2">
    <citation type="submission" date="2023-01" db="EMBL/GenBank/DDBJ databases">
        <authorList>
            <person name="Sun Q."/>
            <person name="Evtushenko L."/>
        </authorList>
    </citation>
    <scope>NUCLEOTIDE SEQUENCE</scope>
    <source>
        <strain evidence="2">VKM Ac-1020</strain>
    </source>
</reference>
<name>A0A9W6H630_9MICO</name>
<feature type="compositionally biased region" description="Acidic residues" evidence="1">
    <location>
        <begin position="52"/>
        <end position="66"/>
    </location>
</feature>
<evidence type="ECO:0000313" key="2">
    <source>
        <dbReference type="EMBL" id="GLJ63003.1"/>
    </source>
</evidence>
<evidence type="ECO:0000313" key="3">
    <source>
        <dbReference type="Proteomes" id="UP001142462"/>
    </source>
</evidence>
<keyword evidence="3" id="KW-1185">Reference proteome</keyword>